<dbReference type="InterPro" id="IPR001881">
    <property type="entry name" value="EGF-like_Ca-bd_dom"/>
</dbReference>
<evidence type="ECO:0000259" key="7">
    <source>
        <dbReference type="PROSITE" id="PS50026"/>
    </source>
</evidence>
<evidence type="ECO:0000256" key="3">
    <source>
        <dbReference type="ARBA" id="ARBA00022737"/>
    </source>
</evidence>
<dbReference type="Proteomes" id="UP000807504">
    <property type="component" value="Unassembled WGS sequence"/>
</dbReference>
<dbReference type="GO" id="GO:0005509">
    <property type="term" value="F:calcium ion binding"/>
    <property type="evidence" value="ECO:0007669"/>
    <property type="project" value="InterPro"/>
</dbReference>
<keyword evidence="1 5" id="KW-0245">EGF-like domain</keyword>
<dbReference type="InterPro" id="IPR018097">
    <property type="entry name" value="EGF_Ca-bd_CS"/>
</dbReference>
<keyword evidence="6" id="KW-1133">Transmembrane helix</keyword>
<dbReference type="PANTHER" id="PTHR24034:SF209">
    <property type="entry name" value="EGF-LIKE DOMAIN-CONTAINING PROTEIN"/>
    <property type="match status" value="1"/>
</dbReference>
<dbReference type="AlphaFoldDB" id="A0A8T0ESK3"/>
<dbReference type="InterPro" id="IPR049883">
    <property type="entry name" value="NOTCH1_EGF-like"/>
</dbReference>
<dbReference type="FunFam" id="2.10.25.10:FF:000038">
    <property type="entry name" value="Fibrillin 2"/>
    <property type="match status" value="2"/>
</dbReference>
<dbReference type="SUPFAM" id="SSF57196">
    <property type="entry name" value="EGF/Laminin"/>
    <property type="match status" value="1"/>
</dbReference>
<reference evidence="8" key="2">
    <citation type="submission" date="2020-06" db="EMBL/GenBank/DDBJ databases">
        <authorList>
            <person name="Sheffer M."/>
        </authorList>
    </citation>
    <scope>NUCLEOTIDE SEQUENCE</scope>
</reference>
<evidence type="ECO:0000256" key="5">
    <source>
        <dbReference type="PROSITE-ProRule" id="PRU00076"/>
    </source>
</evidence>
<reference evidence="8" key="1">
    <citation type="journal article" date="2020" name="bioRxiv">
        <title>Chromosome-level reference genome of the European wasp spider Argiope bruennichi: a resource for studies on range expansion and evolutionary adaptation.</title>
        <authorList>
            <person name="Sheffer M.M."/>
            <person name="Hoppe A."/>
            <person name="Krehenwinkel H."/>
            <person name="Uhl G."/>
            <person name="Kuss A.W."/>
            <person name="Jensen L."/>
            <person name="Jensen C."/>
            <person name="Gillespie R.G."/>
            <person name="Hoff K.J."/>
            <person name="Prost S."/>
        </authorList>
    </citation>
    <scope>NUCLEOTIDE SEQUENCE</scope>
</reference>
<dbReference type="InterPro" id="IPR009030">
    <property type="entry name" value="Growth_fac_rcpt_cys_sf"/>
</dbReference>
<keyword evidence="4 5" id="KW-1015">Disulfide bond</keyword>
<comment type="caution">
    <text evidence="5">Lacks conserved residue(s) required for the propagation of feature annotation.</text>
</comment>
<feature type="disulfide bond" evidence="5">
    <location>
        <begin position="258"/>
        <end position="275"/>
    </location>
</feature>
<dbReference type="PROSITE" id="PS01187">
    <property type="entry name" value="EGF_CA"/>
    <property type="match status" value="2"/>
</dbReference>
<organism evidence="8 9">
    <name type="scientific">Argiope bruennichi</name>
    <name type="common">Wasp spider</name>
    <name type="synonym">Aranea bruennichi</name>
    <dbReference type="NCBI Taxonomy" id="94029"/>
    <lineage>
        <taxon>Eukaryota</taxon>
        <taxon>Metazoa</taxon>
        <taxon>Ecdysozoa</taxon>
        <taxon>Arthropoda</taxon>
        <taxon>Chelicerata</taxon>
        <taxon>Arachnida</taxon>
        <taxon>Araneae</taxon>
        <taxon>Araneomorphae</taxon>
        <taxon>Entelegynae</taxon>
        <taxon>Araneoidea</taxon>
        <taxon>Araneidae</taxon>
        <taxon>Argiope</taxon>
    </lineage>
</organism>
<dbReference type="CDD" id="cd00054">
    <property type="entry name" value="EGF_CA"/>
    <property type="match status" value="2"/>
</dbReference>
<evidence type="ECO:0000256" key="2">
    <source>
        <dbReference type="ARBA" id="ARBA00022729"/>
    </source>
</evidence>
<keyword evidence="8" id="KW-0675">Receptor</keyword>
<dbReference type="PROSITE" id="PS50026">
    <property type="entry name" value="EGF_3"/>
    <property type="match status" value="2"/>
</dbReference>
<evidence type="ECO:0000313" key="8">
    <source>
        <dbReference type="EMBL" id="KAF8778234.1"/>
    </source>
</evidence>
<keyword evidence="3" id="KW-0677">Repeat</keyword>
<dbReference type="Pfam" id="PF07645">
    <property type="entry name" value="EGF_CA"/>
    <property type="match status" value="2"/>
</dbReference>
<feature type="transmembrane region" description="Helical" evidence="6">
    <location>
        <begin position="12"/>
        <end position="35"/>
    </location>
</feature>
<dbReference type="SMART" id="SM00181">
    <property type="entry name" value="EGF"/>
    <property type="match status" value="2"/>
</dbReference>
<dbReference type="PANTHER" id="PTHR24034">
    <property type="entry name" value="EGF-LIKE DOMAIN-CONTAINING PROTEIN"/>
    <property type="match status" value="1"/>
</dbReference>
<dbReference type="SUPFAM" id="SSF57184">
    <property type="entry name" value="Growth factor receptor domain"/>
    <property type="match status" value="1"/>
</dbReference>
<evidence type="ECO:0000256" key="4">
    <source>
        <dbReference type="ARBA" id="ARBA00023157"/>
    </source>
</evidence>
<dbReference type="InterPro" id="IPR050751">
    <property type="entry name" value="ECM_structural_protein"/>
</dbReference>
<evidence type="ECO:0000313" key="9">
    <source>
        <dbReference type="Proteomes" id="UP000807504"/>
    </source>
</evidence>
<protein>
    <submittedName>
        <fullName evidence="8">Adhesion G protein-coupled receptor E2 like protein</fullName>
    </submittedName>
</protein>
<feature type="domain" description="EGF-like" evidence="7">
    <location>
        <begin position="201"/>
        <end position="238"/>
    </location>
</feature>
<dbReference type="InterPro" id="IPR000742">
    <property type="entry name" value="EGF"/>
</dbReference>
<dbReference type="InterPro" id="IPR000152">
    <property type="entry name" value="EGF-type_Asp/Asn_hydroxyl_site"/>
</dbReference>
<evidence type="ECO:0000256" key="6">
    <source>
        <dbReference type="SAM" id="Phobius"/>
    </source>
</evidence>
<feature type="domain" description="EGF-like" evidence="7">
    <location>
        <begin position="248"/>
        <end position="287"/>
    </location>
</feature>
<keyword evidence="2" id="KW-0732">Signal</keyword>
<dbReference type="PROSITE" id="PS00010">
    <property type="entry name" value="ASX_HYDROXYL"/>
    <property type="match status" value="2"/>
</dbReference>
<gene>
    <name evidence="8" type="ORF">HNY73_014975</name>
</gene>
<dbReference type="SMART" id="SM00179">
    <property type="entry name" value="EGF_CA"/>
    <property type="match status" value="2"/>
</dbReference>
<evidence type="ECO:0000256" key="1">
    <source>
        <dbReference type="ARBA" id="ARBA00022536"/>
    </source>
</evidence>
<sequence>MTEESSATQLACRVCFFSTGVVVLVFCASICIISAKENVKLVYEPKFANYISANKIVNKELQSNGFELEVAQAYDRLKPVYLLPQENPEEKLATPTCVKITTASQPAKIQTKETVSQPDLKPALRQSRTECNCGFGGVCDFSFRGEKICHCEEGYYEREGYCLPCNCFGYRDVDTKCEVIDNVKHCLCPEGFHDVLGYCEDINECETNNTCHPSTICYNTFGSFYCQCPDGYEGSLDTKAVPGEVCEDIDECRSHDSCKYYDHVKCVNFPGSYKCECFQGYKPSSYSLDPSKTTCVKAKKSFVPALIVLVVTIVLIAMSIIAHFYVKRRAASLS</sequence>
<proteinExistence type="predicted"/>
<name>A0A8T0ESK3_ARGBR</name>
<feature type="transmembrane region" description="Helical" evidence="6">
    <location>
        <begin position="302"/>
        <end position="326"/>
    </location>
</feature>
<keyword evidence="6" id="KW-0812">Transmembrane</keyword>
<dbReference type="Gene3D" id="2.10.25.10">
    <property type="entry name" value="Laminin"/>
    <property type="match status" value="2"/>
</dbReference>
<keyword evidence="6" id="KW-0472">Membrane</keyword>
<dbReference type="EMBL" id="JABXBU010002072">
    <property type="protein sequence ID" value="KAF8778234.1"/>
    <property type="molecule type" value="Genomic_DNA"/>
</dbReference>
<keyword evidence="9" id="KW-1185">Reference proteome</keyword>
<comment type="caution">
    <text evidence="8">The sequence shown here is derived from an EMBL/GenBank/DDBJ whole genome shotgun (WGS) entry which is preliminary data.</text>
</comment>
<accession>A0A8T0ESK3</accession>